<feature type="domain" description="Aspartate/ornithine carbamoyltransferase Asp/Orn-binding" evidence="8">
    <location>
        <begin position="152"/>
        <end position="303"/>
    </location>
</feature>
<dbReference type="EMBL" id="DTMQ01000040">
    <property type="protein sequence ID" value="HGE99640.1"/>
    <property type="molecule type" value="Genomic_DNA"/>
</dbReference>
<feature type="binding site" evidence="7">
    <location>
        <position position="269"/>
    </location>
    <ligand>
        <name>carbamoyl phosphate</name>
        <dbReference type="ChEBI" id="CHEBI:58228"/>
    </ligand>
</feature>
<evidence type="ECO:0000256" key="6">
    <source>
        <dbReference type="ARBA" id="ARBA00048859"/>
    </source>
</evidence>
<proteinExistence type="inferred from homology"/>
<dbReference type="GO" id="GO:0004070">
    <property type="term" value="F:aspartate carbamoyltransferase activity"/>
    <property type="evidence" value="ECO:0007669"/>
    <property type="project" value="UniProtKB-UniRule"/>
</dbReference>
<dbReference type="PROSITE" id="PS00097">
    <property type="entry name" value="CARBAMOYLTRANSFERASE"/>
    <property type="match status" value="1"/>
</dbReference>
<gene>
    <name evidence="7 10" type="primary">pyrB</name>
    <name evidence="10" type="ORF">ENX07_06190</name>
</gene>
<dbReference type="FunFam" id="3.40.50.1370:FF:000002">
    <property type="entry name" value="Aspartate carbamoyltransferase 2"/>
    <property type="match status" value="1"/>
</dbReference>
<accession>A0A7C3Z2E7</accession>
<dbReference type="GO" id="GO:0006520">
    <property type="term" value="P:amino acid metabolic process"/>
    <property type="evidence" value="ECO:0007669"/>
    <property type="project" value="InterPro"/>
</dbReference>
<feature type="binding site" evidence="7">
    <location>
        <position position="136"/>
    </location>
    <ligand>
        <name>carbamoyl phosphate</name>
        <dbReference type="ChEBI" id="CHEBI:58228"/>
    </ligand>
</feature>
<feature type="binding site" evidence="7">
    <location>
        <position position="166"/>
    </location>
    <ligand>
        <name>L-aspartate</name>
        <dbReference type="ChEBI" id="CHEBI:29991"/>
    </ligand>
</feature>
<name>A0A7C3Z2E7_UNCW3</name>
<dbReference type="InterPro" id="IPR006132">
    <property type="entry name" value="Asp/Orn_carbamoyltranf_P-bd"/>
</dbReference>
<evidence type="ECO:0000259" key="9">
    <source>
        <dbReference type="Pfam" id="PF02729"/>
    </source>
</evidence>
<evidence type="ECO:0000256" key="5">
    <source>
        <dbReference type="ARBA" id="ARBA00043884"/>
    </source>
</evidence>
<dbReference type="SUPFAM" id="SSF53671">
    <property type="entry name" value="Aspartate/ornithine carbamoyltransferase"/>
    <property type="match status" value="1"/>
</dbReference>
<feature type="binding site" evidence="7">
    <location>
        <position position="54"/>
    </location>
    <ligand>
        <name>carbamoyl phosphate</name>
        <dbReference type="ChEBI" id="CHEBI:58228"/>
    </ligand>
</feature>
<comment type="similarity">
    <text evidence="2 7">Belongs to the aspartate/ornithine carbamoyltransferase superfamily. ATCase family.</text>
</comment>
<dbReference type="InterPro" id="IPR006131">
    <property type="entry name" value="Asp_carbamoyltransf_Asp/Orn-bd"/>
</dbReference>
<evidence type="ECO:0000256" key="1">
    <source>
        <dbReference type="ARBA" id="ARBA00004852"/>
    </source>
</evidence>
<keyword evidence="3 7" id="KW-0808">Transferase</keyword>
<dbReference type="UniPathway" id="UPA00070">
    <property type="reaction ID" value="UER00116"/>
</dbReference>
<feature type="binding site" evidence="7">
    <location>
        <position position="55"/>
    </location>
    <ligand>
        <name>carbamoyl phosphate</name>
        <dbReference type="ChEBI" id="CHEBI:58228"/>
    </ligand>
</feature>
<dbReference type="InterPro" id="IPR006130">
    <property type="entry name" value="Asp/Orn_carbamoylTrfase"/>
</dbReference>
<protein>
    <recommendedName>
        <fullName evidence="7">Aspartate carbamoyltransferase</fullName>
        <ecNumber evidence="7">2.1.3.2</ecNumber>
    </recommendedName>
    <alternativeName>
        <fullName evidence="7">Aspartate transcarbamylase</fullName>
        <shortName evidence="7">ATCase</shortName>
    </alternativeName>
</protein>
<evidence type="ECO:0000313" key="10">
    <source>
        <dbReference type="EMBL" id="HGE99640.1"/>
    </source>
</evidence>
<evidence type="ECO:0000256" key="4">
    <source>
        <dbReference type="ARBA" id="ARBA00022975"/>
    </source>
</evidence>
<feature type="binding site" evidence="7">
    <location>
        <position position="105"/>
    </location>
    <ligand>
        <name>carbamoyl phosphate</name>
        <dbReference type="ChEBI" id="CHEBI:58228"/>
    </ligand>
</feature>
<dbReference type="PANTHER" id="PTHR45753:SF6">
    <property type="entry name" value="ASPARTATE CARBAMOYLTRANSFERASE"/>
    <property type="match status" value="1"/>
</dbReference>
<dbReference type="GO" id="GO:0006207">
    <property type="term" value="P:'de novo' pyrimidine nucleobase biosynthetic process"/>
    <property type="evidence" value="ECO:0007669"/>
    <property type="project" value="InterPro"/>
</dbReference>
<feature type="binding site" evidence="7">
    <location>
        <position position="84"/>
    </location>
    <ligand>
        <name>L-aspartate</name>
        <dbReference type="ChEBI" id="CHEBI:29991"/>
    </ligand>
</feature>
<dbReference type="Gene3D" id="3.40.50.1370">
    <property type="entry name" value="Aspartate/ornithine carbamoyltransferase"/>
    <property type="match status" value="2"/>
</dbReference>
<dbReference type="Pfam" id="PF02729">
    <property type="entry name" value="OTCace_N"/>
    <property type="match status" value="1"/>
</dbReference>
<dbReference type="HAMAP" id="MF_00001">
    <property type="entry name" value="Asp_carb_tr"/>
    <property type="match status" value="1"/>
</dbReference>
<organism evidence="10">
    <name type="scientific">candidate division WOR-3 bacterium</name>
    <dbReference type="NCBI Taxonomy" id="2052148"/>
    <lineage>
        <taxon>Bacteria</taxon>
        <taxon>Bacteria division WOR-3</taxon>
    </lineage>
</organism>
<feature type="binding site" evidence="7">
    <location>
        <position position="228"/>
    </location>
    <ligand>
        <name>L-aspartate</name>
        <dbReference type="ChEBI" id="CHEBI:29991"/>
    </ligand>
</feature>
<dbReference type="NCBIfam" id="NF002032">
    <property type="entry name" value="PRK00856.1"/>
    <property type="match status" value="1"/>
</dbReference>
<dbReference type="InterPro" id="IPR002082">
    <property type="entry name" value="Asp_carbamoyltransf"/>
</dbReference>
<dbReference type="EC" id="2.1.3.2" evidence="7"/>
<evidence type="ECO:0000256" key="2">
    <source>
        <dbReference type="ARBA" id="ARBA00008896"/>
    </source>
</evidence>
<evidence type="ECO:0000256" key="3">
    <source>
        <dbReference type="ARBA" id="ARBA00022679"/>
    </source>
</evidence>
<dbReference type="FunFam" id="3.40.50.1370:FF:000001">
    <property type="entry name" value="Aspartate carbamoyltransferase"/>
    <property type="match status" value="1"/>
</dbReference>
<sequence length="307" mass="35049">MRLYHIISAQQFSREILEEVFSCAEAMEEIAKRGGAEILKNKLMATLFYEPSTRTRLSFESAMRRLGGEVISTEDAQQFSSAAKGESLEDTIRVVGGYADLIVLRHFESGSAERAAAVSPVPIINAGDGPGQHPTQALLDLWTIKKEIGHLDGLKIALVGDLAYGRTVRSLSYLLAKYKDVKIYFVAPEVVRMRDDIKEYLKRHEVQFFEEDDLLKVASEVEVIYATRIQKERFGERIDLYEKAKDRYIIDQQVLRVMREDAIIMHPLPRVSEIKPEVDYDRRAAYFRQAQNGLYIRMALLKMILLG</sequence>
<dbReference type="PRINTS" id="PR00100">
    <property type="entry name" value="AOTCASE"/>
</dbReference>
<keyword evidence="4 7" id="KW-0665">Pyrimidine biosynthesis</keyword>
<dbReference type="PRINTS" id="PR00101">
    <property type="entry name" value="ATCASE"/>
</dbReference>
<dbReference type="InterPro" id="IPR036901">
    <property type="entry name" value="Asp/Orn_carbamoylTrfase_sf"/>
</dbReference>
<feature type="domain" description="Aspartate/ornithine carbamoyltransferase carbamoyl-P binding" evidence="9">
    <location>
        <begin position="5"/>
        <end position="145"/>
    </location>
</feature>
<dbReference type="GO" id="GO:0016597">
    <property type="term" value="F:amino acid binding"/>
    <property type="evidence" value="ECO:0007669"/>
    <property type="project" value="InterPro"/>
</dbReference>
<reference evidence="10" key="1">
    <citation type="journal article" date="2020" name="mSystems">
        <title>Genome- and Community-Level Interaction Insights into Carbon Utilization and Element Cycling Functions of Hydrothermarchaeota in Hydrothermal Sediment.</title>
        <authorList>
            <person name="Zhou Z."/>
            <person name="Liu Y."/>
            <person name="Xu W."/>
            <person name="Pan J."/>
            <person name="Luo Z.H."/>
            <person name="Li M."/>
        </authorList>
    </citation>
    <scope>NUCLEOTIDE SEQUENCE [LARGE SCALE GENOMIC DNA]</scope>
    <source>
        <strain evidence="10">SpSt-906</strain>
    </source>
</reference>
<comment type="subunit">
    <text evidence="7">Heterododecamer (2C3:3R2) of six catalytic PyrB chains organized as two trimers (C3), and six regulatory PyrI chains organized as three dimers (R2).</text>
</comment>
<evidence type="ECO:0000259" key="8">
    <source>
        <dbReference type="Pfam" id="PF00185"/>
    </source>
</evidence>
<comment type="caution">
    <text evidence="10">The sequence shown here is derived from an EMBL/GenBank/DDBJ whole genome shotgun (WGS) entry which is preliminary data.</text>
</comment>
<comment type="catalytic activity">
    <reaction evidence="6 7">
        <text>carbamoyl phosphate + L-aspartate = N-carbamoyl-L-aspartate + phosphate + H(+)</text>
        <dbReference type="Rhea" id="RHEA:20013"/>
        <dbReference type="ChEBI" id="CHEBI:15378"/>
        <dbReference type="ChEBI" id="CHEBI:29991"/>
        <dbReference type="ChEBI" id="CHEBI:32814"/>
        <dbReference type="ChEBI" id="CHEBI:43474"/>
        <dbReference type="ChEBI" id="CHEBI:58228"/>
        <dbReference type="EC" id="2.1.3.2"/>
    </reaction>
</comment>
<dbReference type="AlphaFoldDB" id="A0A7C3Z2E7"/>
<feature type="binding site" evidence="7">
    <location>
        <position position="268"/>
    </location>
    <ligand>
        <name>carbamoyl phosphate</name>
        <dbReference type="ChEBI" id="CHEBI:58228"/>
    </ligand>
</feature>
<comment type="function">
    <text evidence="5 7">Catalyzes the condensation of carbamoyl phosphate and aspartate to form carbamoyl aspartate and inorganic phosphate, the committed step in the de novo pyrimidine nucleotide biosynthesis pathway.</text>
</comment>
<feature type="binding site" evidence="7">
    <location>
        <position position="133"/>
    </location>
    <ligand>
        <name>carbamoyl phosphate</name>
        <dbReference type="ChEBI" id="CHEBI:58228"/>
    </ligand>
</feature>
<evidence type="ECO:0000256" key="7">
    <source>
        <dbReference type="HAMAP-Rule" id="MF_00001"/>
    </source>
</evidence>
<dbReference type="GO" id="GO:0044205">
    <property type="term" value="P:'de novo' UMP biosynthetic process"/>
    <property type="evidence" value="ECO:0007669"/>
    <property type="project" value="UniProtKB-UniRule"/>
</dbReference>
<dbReference type="Pfam" id="PF00185">
    <property type="entry name" value="OTCace"/>
    <property type="match status" value="1"/>
</dbReference>
<dbReference type="NCBIfam" id="TIGR00670">
    <property type="entry name" value="asp_carb_tr"/>
    <property type="match status" value="1"/>
</dbReference>
<dbReference type="PANTHER" id="PTHR45753">
    <property type="entry name" value="ORNITHINE CARBAMOYLTRANSFERASE, MITOCHONDRIAL"/>
    <property type="match status" value="1"/>
</dbReference>
<comment type="pathway">
    <text evidence="1 7">Pyrimidine metabolism; UMP biosynthesis via de novo pathway; (S)-dihydroorotate from bicarbonate: step 2/3.</text>
</comment>